<dbReference type="PROSITE" id="PS51078">
    <property type="entry name" value="ICLR_ED"/>
    <property type="match status" value="1"/>
</dbReference>
<dbReference type="PROSITE" id="PS51077">
    <property type="entry name" value="HTH_ICLR"/>
    <property type="match status" value="1"/>
</dbReference>
<dbReference type="InterPro" id="IPR005471">
    <property type="entry name" value="Tscrpt_reg_IclR_N"/>
</dbReference>
<dbReference type="GO" id="GO:0003677">
    <property type="term" value="F:DNA binding"/>
    <property type="evidence" value="ECO:0007669"/>
    <property type="project" value="UniProtKB-KW"/>
</dbReference>
<evidence type="ECO:0000313" key="6">
    <source>
        <dbReference type="EMBL" id="SDS91570.1"/>
    </source>
</evidence>
<dbReference type="SUPFAM" id="SSF46785">
    <property type="entry name" value="Winged helix' DNA-binding domain"/>
    <property type="match status" value="1"/>
</dbReference>
<reference evidence="7" key="1">
    <citation type="submission" date="2016-10" db="EMBL/GenBank/DDBJ databases">
        <authorList>
            <person name="Varghese N."/>
            <person name="Submissions S."/>
        </authorList>
    </citation>
    <scope>NUCLEOTIDE SEQUENCE [LARGE SCALE GENOMIC DNA]</scope>
    <source>
        <strain evidence="7">DSM 23676</strain>
    </source>
</reference>
<sequence length="280" mass="31239">MIFAGVDVDRSDRFSGMEHNQRPEVPKAGRTVTHKVLSLLTTFEEPRRSFTLTELAEAAQIPLSTAHRLVNELVEWEFLSRTPQGRYQLGLRLWEMGQNVGRQLRETARPFIQDLYSFTGETSQLAIRDGREVLYIDRVYGTERVPRASRVGGRLPMHSTAVGKVLLAFEEDWLSEAYLRQPLDQVAPRTVTNPGLLAEQLEQIRTEGFSVTNEEQRPGACSIAVPVFHTGRIGSSIGLVVASEKAGTLTRHLAALKGISERIEAATARIPLETLLGSHR</sequence>
<dbReference type="SUPFAM" id="SSF55781">
    <property type="entry name" value="GAF domain-like"/>
    <property type="match status" value="1"/>
</dbReference>
<evidence type="ECO:0000256" key="2">
    <source>
        <dbReference type="ARBA" id="ARBA00023125"/>
    </source>
</evidence>
<gene>
    <name evidence="6" type="ORF">SAMN04489752_2843</name>
</gene>
<feature type="domain" description="HTH iclR-type" evidence="4">
    <location>
        <begin position="30"/>
        <end position="91"/>
    </location>
</feature>
<keyword evidence="7" id="KW-1185">Reference proteome</keyword>
<keyword evidence="1" id="KW-0805">Transcription regulation</keyword>
<dbReference type="EMBL" id="LT629766">
    <property type="protein sequence ID" value="SDS91570.1"/>
    <property type="molecule type" value="Genomic_DNA"/>
</dbReference>
<dbReference type="GO" id="GO:0003700">
    <property type="term" value="F:DNA-binding transcription factor activity"/>
    <property type="evidence" value="ECO:0007669"/>
    <property type="project" value="TreeGrafter"/>
</dbReference>
<dbReference type="PANTHER" id="PTHR30136:SF24">
    <property type="entry name" value="HTH-TYPE TRANSCRIPTIONAL REPRESSOR ALLR"/>
    <property type="match status" value="1"/>
</dbReference>
<proteinExistence type="predicted"/>
<dbReference type="Proteomes" id="UP000199597">
    <property type="component" value="Chromosome I"/>
</dbReference>
<accession>A0A1H1W4C6</accession>
<dbReference type="STRING" id="1136497.SAMN04489752_2843"/>
<dbReference type="InterPro" id="IPR050707">
    <property type="entry name" value="HTH_MetabolicPath_Reg"/>
</dbReference>
<dbReference type="Pfam" id="PF09339">
    <property type="entry name" value="HTH_IclR"/>
    <property type="match status" value="1"/>
</dbReference>
<dbReference type="InterPro" id="IPR029016">
    <property type="entry name" value="GAF-like_dom_sf"/>
</dbReference>
<dbReference type="InterPro" id="IPR014757">
    <property type="entry name" value="Tscrpt_reg_IclR_C"/>
</dbReference>
<name>A0A1H1W4C6_9MICO</name>
<dbReference type="GO" id="GO:0045892">
    <property type="term" value="P:negative regulation of DNA-templated transcription"/>
    <property type="evidence" value="ECO:0007669"/>
    <property type="project" value="TreeGrafter"/>
</dbReference>
<evidence type="ECO:0000256" key="1">
    <source>
        <dbReference type="ARBA" id="ARBA00023015"/>
    </source>
</evidence>
<keyword evidence="2 6" id="KW-0238">DNA-binding</keyword>
<evidence type="ECO:0000259" key="5">
    <source>
        <dbReference type="PROSITE" id="PS51078"/>
    </source>
</evidence>
<dbReference type="InterPro" id="IPR036388">
    <property type="entry name" value="WH-like_DNA-bd_sf"/>
</dbReference>
<dbReference type="SMART" id="SM00346">
    <property type="entry name" value="HTH_ICLR"/>
    <property type="match status" value="1"/>
</dbReference>
<feature type="domain" description="IclR-ED" evidence="5">
    <location>
        <begin position="92"/>
        <end position="276"/>
    </location>
</feature>
<dbReference type="Gene3D" id="1.10.10.10">
    <property type="entry name" value="Winged helix-like DNA-binding domain superfamily/Winged helix DNA-binding domain"/>
    <property type="match status" value="1"/>
</dbReference>
<protein>
    <submittedName>
        <fullName evidence="6">DNA-binding transcriptional regulator, IclR family</fullName>
    </submittedName>
</protein>
<keyword evidence="3" id="KW-0804">Transcription</keyword>
<dbReference type="Pfam" id="PF01614">
    <property type="entry name" value="IclR_C"/>
    <property type="match status" value="1"/>
</dbReference>
<dbReference type="PANTHER" id="PTHR30136">
    <property type="entry name" value="HELIX-TURN-HELIX TRANSCRIPTIONAL REGULATOR, ICLR FAMILY"/>
    <property type="match status" value="1"/>
</dbReference>
<dbReference type="InterPro" id="IPR036390">
    <property type="entry name" value="WH_DNA-bd_sf"/>
</dbReference>
<dbReference type="Gene3D" id="3.30.450.40">
    <property type="match status" value="1"/>
</dbReference>
<evidence type="ECO:0000256" key="3">
    <source>
        <dbReference type="ARBA" id="ARBA00023163"/>
    </source>
</evidence>
<evidence type="ECO:0000259" key="4">
    <source>
        <dbReference type="PROSITE" id="PS51077"/>
    </source>
</evidence>
<evidence type="ECO:0000313" key="7">
    <source>
        <dbReference type="Proteomes" id="UP000199597"/>
    </source>
</evidence>
<organism evidence="6 7">
    <name type="scientific">Brevibacterium siliguriense</name>
    <dbReference type="NCBI Taxonomy" id="1136497"/>
    <lineage>
        <taxon>Bacteria</taxon>
        <taxon>Bacillati</taxon>
        <taxon>Actinomycetota</taxon>
        <taxon>Actinomycetes</taxon>
        <taxon>Micrococcales</taxon>
        <taxon>Brevibacteriaceae</taxon>
        <taxon>Brevibacterium</taxon>
    </lineage>
</organism>
<dbReference type="AlphaFoldDB" id="A0A1H1W4C6"/>